<dbReference type="AlphaFoldDB" id="A0A6P7TWJ3"/>
<dbReference type="RefSeq" id="XP_029654300.1">
    <property type="nucleotide sequence ID" value="XM_029798440.1"/>
</dbReference>
<evidence type="ECO:0000313" key="1">
    <source>
        <dbReference type="Proteomes" id="UP000515154"/>
    </source>
</evidence>
<accession>A0A6P7TWJ3</accession>
<proteinExistence type="predicted"/>
<reference evidence="2" key="1">
    <citation type="submission" date="2025-08" db="UniProtKB">
        <authorList>
            <consortium name="RefSeq"/>
        </authorList>
    </citation>
    <scope>IDENTIFICATION</scope>
</reference>
<keyword evidence="1" id="KW-1185">Reference proteome</keyword>
<dbReference type="KEGG" id="osn:115227688"/>
<sequence>MFFITELLNSKLCLDKDIQLNIYMEEFQEEIYDELKSIQDVGFHCLRSVNFFSILPNSLIGSDLVLFIKNYKQNDVSLVKYYSECCKNKCKISTKYVFCGFSGDMNYLAQEFYSENKSIFPNCNVVTITGNIDLTVKKYISDKVCVNVSDVVDLVVWGNTNNLFHISYEFVKVLNSNGAIQKSSNDYYRPLKEILDDQKVSH</sequence>
<organism evidence="1 2">
    <name type="scientific">Octopus sinensis</name>
    <name type="common">East Asian common octopus</name>
    <dbReference type="NCBI Taxonomy" id="2607531"/>
    <lineage>
        <taxon>Eukaryota</taxon>
        <taxon>Metazoa</taxon>
        <taxon>Spiralia</taxon>
        <taxon>Lophotrochozoa</taxon>
        <taxon>Mollusca</taxon>
        <taxon>Cephalopoda</taxon>
        <taxon>Coleoidea</taxon>
        <taxon>Octopodiformes</taxon>
        <taxon>Octopoda</taxon>
        <taxon>Incirrata</taxon>
        <taxon>Octopodidae</taxon>
        <taxon>Octopus</taxon>
    </lineage>
</organism>
<protein>
    <submittedName>
        <fullName evidence="2">Uncharacterized protein LOC115227688</fullName>
    </submittedName>
</protein>
<evidence type="ECO:0000313" key="2">
    <source>
        <dbReference type="RefSeq" id="XP_029654300.1"/>
    </source>
</evidence>
<dbReference type="Proteomes" id="UP000515154">
    <property type="component" value="Unplaced"/>
</dbReference>
<gene>
    <name evidence="2" type="primary">LOC115227688</name>
</gene>
<name>A0A6P7TWJ3_9MOLL</name>